<dbReference type="Proteomes" id="UP000790347">
    <property type="component" value="Unassembled WGS sequence"/>
</dbReference>
<name>A0A922L9B4_DERFA</name>
<organism evidence="1 2">
    <name type="scientific">Dermatophagoides farinae</name>
    <name type="common">American house dust mite</name>
    <dbReference type="NCBI Taxonomy" id="6954"/>
    <lineage>
        <taxon>Eukaryota</taxon>
        <taxon>Metazoa</taxon>
        <taxon>Ecdysozoa</taxon>
        <taxon>Arthropoda</taxon>
        <taxon>Chelicerata</taxon>
        <taxon>Arachnida</taxon>
        <taxon>Acari</taxon>
        <taxon>Acariformes</taxon>
        <taxon>Sarcoptiformes</taxon>
        <taxon>Astigmata</taxon>
        <taxon>Psoroptidia</taxon>
        <taxon>Analgoidea</taxon>
        <taxon>Pyroglyphidae</taxon>
        <taxon>Dermatophagoidinae</taxon>
        <taxon>Dermatophagoides</taxon>
    </lineage>
</organism>
<evidence type="ECO:0000313" key="2">
    <source>
        <dbReference type="Proteomes" id="UP000790347"/>
    </source>
</evidence>
<proteinExistence type="predicted"/>
<keyword evidence="2" id="KW-1185">Reference proteome</keyword>
<evidence type="ECO:0000313" key="1">
    <source>
        <dbReference type="EMBL" id="KAH9528146.1"/>
    </source>
</evidence>
<protein>
    <submittedName>
        <fullName evidence="1">Uncharacterized protein</fullName>
    </submittedName>
</protein>
<comment type="caution">
    <text evidence="1">The sequence shown here is derived from an EMBL/GenBank/DDBJ whole genome shotgun (WGS) entry which is preliminary data.</text>
</comment>
<gene>
    <name evidence="1" type="ORF">DERF_002115</name>
</gene>
<sequence>MIMDTLLMVSINFHFLSGHFGPSVEMVTIHDDDDDDGYKSRRLLIINFDFYKTFSFTLLLLDLDYLDD</sequence>
<reference evidence="1" key="2">
    <citation type="journal article" date="2022" name="Res Sq">
        <title>Comparative Genomics Reveals Insights into the Divergent Evolution of Astigmatic Mites and Household Pest Adaptations.</title>
        <authorList>
            <person name="Xiong Q."/>
            <person name="Wan A.T.-Y."/>
            <person name="Liu X.-Y."/>
            <person name="Fung C.S.-H."/>
            <person name="Xiao X."/>
            <person name="Malainual N."/>
            <person name="Hou J."/>
            <person name="Wang L."/>
            <person name="Wang M."/>
            <person name="Yang K."/>
            <person name="Cui Y."/>
            <person name="Leung E."/>
            <person name="Nong W."/>
            <person name="Shin S.-K."/>
            <person name="Au S."/>
            <person name="Jeong K.Y."/>
            <person name="Chew F.T."/>
            <person name="Hui J."/>
            <person name="Leung T.F."/>
            <person name="Tungtrongchitr A."/>
            <person name="Zhong N."/>
            <person name="Liu Z."/>
            <person name="Tsui S."/>
        </authorList>
    </citation>
    <scope>NUCLEOTIDE SEQUENCE</scope>
    <source>
        <strain evidence="1">Derf</strain>
        <tissue evidence="1">Whole organism</tissue>
    </source>
</reference>
<reference evidence="1" key="1">
    <citation type="submission" date="2013-05" db="EMBL/GenBank/DDBJ databases">
        <authorList>
            <person name="Yim A.K.Y."/>
            <person name="Chan T.F."/>
            <person name="Ji K.M."/>
            <person name="Liu X.Y."/>
            <person name="Zhou J.W."/>
            <person name="Li R.Q."/>
            <person name="Yang K.Y."/>
            <person name="Li J."/>
            <person name="Li M."/>
            <person name="Law P.T.W."/>
            <person name="Wu Y.L."/>
            <person name="Cai Z.L."/>
            <person name="Qin H."/>
            <person name="Bao Y."/>
            <person name="Leung R.K.K."/>
            <person name="Ng P.K.S."/>
            <person name="Zou J."/>
            <person name="Zhong X.J."/>
            <person name="Ran P.X."/>
            <person name="Zhong N.S."/>
            <person name="Liu Z.G."/>
            <person name="Tsui S.K.W."/>
        </authorList>
    </citation>
    <scope>NUCLEOTIDE SEQUENCE</scope>
    <source>
        <strain evidence="1">Derf</strain>
        <tissue evidence="1">Whole organism</tissue>
    </source>
</reference>
<accession>A0A922L9B4</accession>
<dbReference type="AlphaFoldDB" id="A0A922L9B4"/>
<dbReference type="EMBL" id="ASGP02000001">
    <property type="protein sequence ID" value="KAH9528146.1"/>
    <property type="molecule type" value="Genomic_DNA"/>
</dbReference>